<organism evidence="1">
    <name type="scientific">marine sediment metagenome</name>
    <dbReference type="NCBI Taxonomy" id="412755"/>
    <lineage>
        <taxon>unclassified sequences</taxon>
        <taxon>metagenomes</taxon>
        <taxon>ecological metagenomes</taxon>
    </lineage>
</organism>
<evidence type="ECO:0000313" key="1">
    <source>
        <dbReference type="EMBL" id="KKL66893.1"/>
    </source>
</evidence>
<sequence>MPMERKYLVKQLDKIPRKDLEDVAKNRIGLGVMDDFKTNTWEKVRNWDLIDKIAEKCIQNNIYIKDLLRMKVLYKNKDFFIIQKRLGEIHYFEDILKSALMKYGLSKSPDYEELNRIAEIVLKYISTVRLDIY</sequence>
<accession>A0A0F9DYH3</accession>
<gene>
    <name evidence="1" type="ORF">LCGC14_2140410</name>
</gene>
<comment type="caution">
    <text evidence="1">The sequence shown here is derived from an EMBL/GenBank/DDBJ whole genome shotgun (WGS) entry which is preliminary data.</text>
</comment>
<dbReference type="AlphaFoldDB" id="A0A0F9DYH3"/>
<dbReference type="EMBL" id="LAZR01027058">
    <property type="protein sequence ID" value="KKL66893.1"/>
    <property type="molecule type" value="Genomic_DNA"/>
</dbReference>
<protein>
    <submittedName>
        <fullName evidence="1">Uncharacterized protein</fullName>
    </submittedName>
</protein>
<name>A0A0F9DYH3_9ZZZZ</name>
<reference evidence="1" key="1">
    <citation type="journal article" date="2015" name="Nature">
        <title>Complex archaea that bridge the gap between prokaryotes and eukaryotes.</title>
        <authorList>
            <person name="Spang A."/>
            <person name="Saw J.H."/>
            <person name="Jorgensen S.L."/>
            <person name="Zaremba-Niedzwiedzka K."/>
            <person name="Martijn J."/>
            <person name="Lind A.E."/>
            <person name="van Eijk R."/>
            <person name="Schleper C."/>
            <person name="Guy L."/>
            <person name="Ettema T.J."/>
        </authorList>
    </citation>
    <scope>NUCLEOTIDE SEQUENCE</scope>
</reference>
<proteinExistence type="predicted"/>